<dbReference type="Pfam" id="PF13376">
    <property type="entry name" value="OmdA"/>
    <property type="match status" value="1"/>
</dbReference>
<organism evidence="1 2">
    <name type="scientific">Compostibacter hankyongensis</name>
    <dbReference type="NCBI Taxonomy" id="1007089"/>
    <lineage>
        <taxon>Bacteria</taxon>
        <taxon>Pseudomonadati</taxon>
        <taxon>Bacteroidota</taxon>
        <taxon>Chitinophagia</taxon>
        <taxon>Chitinophagales</taxon>
        <taxon>Chitinophagaceae</taxon>
        <taxon>Compostibacter</taxon>
    </lineage>
</organism>
<gene>
    <name evidence="1" type="ORF">GCM10023143_00320</name>
</gene>
<sequence>MKIKTTILQTGNNTGIPVPEALLDKLGAGKKPLVKVTLNGYTYRSAVGKMNDQYMISLSAANRKNAGVQGGEKVEVDIELDTAPRTVELPDDLSAALKKNKQALEAFEKLAPSKKKAMVLSVMEAKTPETRQRRIDKALSVLGS</sequence>
<dbReference type="Proteomes" id="UP001501207">
    <property type="component" value="Unassembled WGS sequence"/>
</dbReference>
<protein>
    <recommendedName>
        <fullName evidence="3">DUF1905 domain-containing protein</fullName>
    </recommendedName>
</protein>
<dbReference type="RefSeq" id="WP_344973427.1">
    <property type="nucleotide sequence ID" value="NZ_BAABFN010000001.1"/>
</dbReference>
<dbReference type="SUPFAM" id="SSF141694">
    <property type="entry name" value="AF2212/PG0164-like"/>
    <property type="match status" value="1"/>
</dbReference>
<evidence type="ECO:0008006" key="3">
    <source>
        <dbReference type="Google" id="ProtNLM"/>
    </source>
</evidence>
<dbReference type="Gene3D" id="2.40.30.100">
    <property type="entry name" value="AF2212/PG0164-like"/>
    <property type="match status" value="1"/>
</dbReference>
<evidence type="ECO:0000313" key="1">
    <source>
        <dbReference type="EMBL" id="GAA4299794.1"/>
    </source>
</evidence>
<keyword evidence="2" id="KW-1185">Reference proteome</keyword>
<dbReference type="InterPro" id="IPR037079">
    <property type="entry name" value="AF2212/PG0164-like_sf"/>
</dbReference>
<comment type="caution">
    <text evidence="1">The sequence shown here is derived from an EMBL/GenBank/DDBJ whole genome shotgun (WGS) entry which is preliminary data.</text>
</comment>
<accession>A0ABP8FBH8</accession>
<dbReference type="Pfam" id="PF08922">
    <property type="entry name" value="DUF1905"/>
    <property type="match status" value="1"/>
</dbReference>
<reference evidence="2" key="1">
    <citation type="journal article" date="2019" name="Int. J. Syst. Evol. Microbiol.">
        <title>The Global Catalogue of Microorganisms (GCM) 10K type strain sequencing project: providing services to taxonomists for standard genome sequencing and annotation.</title>
        <authorList>
            <consortium name="The Broad Institute Genomics Platform"/>
            <consortium name="The Broad Institute Genome Sequencing Center for Infectious Disease"/>
            <person name="Wu L."/>
            <person name="Ma J."/>
        </authorList>
    </citation>
    <scope>NUCLEOTIDE SEQUENCE [LARGE SCALE GENOMIC DNA]</scope>
    <source>
        <strain evidence="2">JCM 17664</strain>
    </source>
</reference>
<name>A0ABP8FBH8_9BACT</name>
<dbReference type="InterPro" id="IPR015018">
    <property type="entry name" value="DUF1905"/>
</dbReference>
<proteinExistence type="predicted"/>
<dbReference type="EMBL" id="BAABFN010000001">
    <property type="protein sequence ID" value="GAA4299794.1"/>
    <property type="molecule type" value="Genomic_DNA"/>
</dbReference>
<evidence type="ECO:0000313" key="2">
    <source>
        <dbReference type="Proteomes" id="UP001501207"/>
    </source>
</evidence>